<keyword evidence="5" id="KW-1185">Reference proteome</keyword>
<dbReference type="Proteomes" id="UP000245845">
    <property type="component" value="Unassembled WGS sequence"/>
</dbReference>
<dbReference type="RefSeq" id="WP_109732496.1">
    <property type="nucleotide sequence ID" value="NZ_BAAACK010000005.1"/>
</dbReference>
<keyword evidence="2" id="KW-1133">Transmembrane helix</keyword>
<proteinExistence type="predicted"/>
<comment type="caution">
    <text evidence="4">The sequence shown here is derived from an EMBL/GenBank/DDBJ whole genome shotgun (WGS) entry which is preliminary data.</text>
</comment>
<evidence type="ECO:0000313" key="4">
    <source>
        <dbReference type="EMBL" id="PWJ27684.1"/>
    </source>
</evidence>
<dbReference type="OrthoDB" id="9797191at2"/>
<keyword evidence="2" id="KW-0472">Membrane</keyword>
<dbReference type="InterPro" id="IPR022029">
    <property type="entry name" value="YoaR-like_PG-bd"/>
</dbReference>
<name>A0A2Y9BHX7_9FIRM</name>
<dbReference type="InterPro" id="IPR007391">
    <property type="entry name" value="Vancomycin_resist_VanW"/>
</dbReference>
<feature type="transmembrane region" description="Helical" evidence="2">
    <location>
        <begin position="20"/>
        <end position="41"/>
    </location>
</feature>
<gene>
    <name evidence="4" type="ORF">A8806_111120</name>
</gene>
<dbReference type="Pfam" id="PF12229">
    <property type="entry name" value="PG_binding_4"/>
    <property type="match status" value="1"/>
</dbReference>
<organism evidence="4 5">
    <name type="scientific">Faecalicatena orotica</name>
    <dbReference type="NCBI Taxonomy" id="1544"/>
    <lineage>
        <taxon>Bacteria</taxon>
        <taxon>Bacillati</taxon>
        <taxon>Bacillota</taxon>
        <taxon>Clostridia</taxon>
        <taxon>Lachnospirales</taxon>
        <taxon>Lachnospiraceae</taxon>
        <taxon>Faecalicatena</taxon>
    </lineage>
</organism>
<dbReference type="EMBL" id="QGDL01000011">
    <property type="protein sequence ID" value="PWJ27684.1"/>
    <property type="molecule type" value="Genomic_DNA"/>
</dbReference>
<dbReference type="AlphaFoldDB" id="A0A2Y9BHX7"/>
<sequence length="540" mass="58815">MGNKRRRRRRRLRRSEAKAIFRLIQVAFCALVVILCVQFFLHRYIRKFDERIIIQGVSVGNTDVSGLNAKKAKEKVKEELSAYADEKMELSLEDGRKGETTLGELGFTVKGLDAVIQEAVDYGKKGNALSCYRILKRAQKNKNEKVFEVSYQVSEKAAGKVLNAAFSDQLNLPENARVILDGNDVKVIEEKPGEVVDTKKTVKSINKFLGSDWNGKGGTIKAALTYTDPEVTKKDLKDMTDLLGSYTTYYGSDGSGRSQNIESGADHINGAIIKPGEEFSANEAMEPYTEENGFTEAASYEDDKVVQSMGGGICQVSTTLYNAVLYSELEVTQRSPHTMLVSYVQPSQDAAIADDVLDLRFKNNLETPVYIEGVLADGNITFNIYGKDTRDSGRTLEFVSETTGTDLPDGKRFIATDDSIGNYYTLSQAQAAVSAQLWKVVYVDGEEVSRDVINNSQYVPSKETVAVGTASANEADTEKMNQAILSQDESQIMNMIQQLTGTGNASQTGESDGAADTNGIADGAAGTNETTDGTGTADGV</sequence>
<dbReference type="Pfam" id="PF04294">
    <property type="entry name" value="VanW"/>
    <property type="match status" value="1"/>
</dbReference>
<evidence type="ECO:0000259" key="3">
    <source>
        <dbReference type="Pfam" id="PF12229"/>
    </source>
</evidence>
<keyword evidence="2" id="KW-0812">Transmembrane</keyword>
<accession>A0A2Y9BHX7</accession>
<dbReference type="PANTHER" id="PTHR35788:SF1">
    <property type="entry name" value="EXPORTED PROTEIN"/>
    <property type="match status" value="1"/>
</dbReference>
<dbReference type="InterPro" id="IPR052913">
    <property type="entry name" value="Glycopeptide_resist_protein"/>
</dbReference>
<protein>
    <submittedName>
        <fullName evidence="4">Vancomycin resistance protein YoaR</fullName>
    </submittedName>
</protein>
<evidence type="ECO:0000256" key="1">
    <source>
        <dbReference type="SAM" id="MobiDB-lite"/>
    </source>
</evidence>
<feature type="region of interest" description="Disordered" evidence="1">
    <location>
        <begin position="502"/>
        <end position="540"/>
    </location>
</feature>
<reference evidence="4 5" key="1">
    <citation type="submission" date="2018-05" db="EMBL/GenBank/DDBJ databases">
        <title>The Hungate 1000. A catalogue of reference genomes from the rumen microbiome.</title>
        <authorList>
            <person name="Kelly W."/>
        </authorList>
    </citation>
    <scope>NUCLEOTIDE SEQUENCE [LARGE SCALE GENOMIC DNA]</scope>
    <source>
        <strain evidence="4 5">NLAE-zl-C242</strain>
    </source>
</reference>
<evidence type="ECO:0000313" key="5">
    <source>
        <dbReference type="Proteomes" id="UP000245845"/>
    </source>
</evidence>
<dbReference type="PANTHER" id="PTHR35788">
    <property type="entry name" value="EXPORTED PROTEIN-RELATED"/>
    <property type="match status" value="1"/>
</dbReference>
<evidence type="ECO:0000256" key="2">
    <source>
        <dbReference type="SAM" id="Phobius"/>
    </source>
</evidence>
<feature type="domain" description="YoaR-like putative peptidoglycan binding" evidence="3">
    <location>
        <begin position="100"/>
        <end position="207"/>
    </location>
</feature>